<evidence type="ECO:0000313" key="3">
    <source>
        <dbReference type="EMBL" id="KAG0490595.1"/>
    </source>
</evidence>
<protein>
    <recommendedName>
        <fullName evidence="2">CCHC-type domain-containing protein</fullName>
    </recommendedName>
</protein>
<keyword evidence="1" id="KW-0862">Zinc</keyword>
<evidence type="ECO:0000259" key="2">
    <source>
        <dbReference type="PROSITE" id="PS50158"/>
    </source>
</evidence>
<dbReference type="InterPro" id="IPR036875">
    <property type="entry name" value="Znf_CCHC_sf"/>
</dbReference>
<dbReference type="Gene3D" id="4.10.60.10">
    <property type="entry name" value="Zinc finger, CCHC-type"/>
    <property type="match status" value="2"/>
</dbReference>
<dbReference type="PANTHER" id="PTHR23002">
    <property type="entry name" value="ZINC FINGER CCHC DOMAIN CONTAINING PROTEIN"/>
    <property type="match status" value="1"/>
</dbReference>
<organism evidence="3 4">
    <name type="scientific">Vanilla planifolia</name>
    <name type="common">Vanilla</name>
    <dbReference type="NCBI Taxonomy" id="51239"/>
    <lineage>
        <taxon>Eukaryota</taxon>
        <taxon>Viridiplantae</taxon>
        <taxon>Streptophyta</taxon>
        <taxon>Embryophyta</taxon>
        <taxon>Tracheophyta</taxon>
        <taxon>Spermatophyta</taxon>
        <taxon>Magnoliopsida</taxon>
        <taxon>Liliopsida</taxon>
        <taxon>Asparagales</taxon>
        <taxon>Orchidaceae</taxon>
        <taxon>Vanilloideae</taxon>
        <taxon>Vanilleae</taxon>
        <taxon>Vanilla</taxon>
    </lineage>
</organism>
<sequence>MVRVANWQIPCSVNGNSDPSSYDPSNLLELQVDPPLRVDAPDSGKERSWFGPNGQYIRELPCPSCRGRGYIPCPECGVERSRVDCSQCNGKGIKTCLQCLGECVIWEESYDERPWEKARSSCPIKVKEDDEIDGLEIKVKETKKSKRVYGRPSPEVIQKISRSLKSLNAKTGLFSKRMKMIHKDPVLRAQRIAAIKKARGSPASRKQTSEMLKAYFSNPENRLKRSMAMKGVKFYCSKCGGEGHRSHYCPTSKTSGKMGFSCSVCRKKGHNRRTCRSRGSSEKSKRRSGLRRCKLCGQGGHYRTTCPQPAKLEGGNLRTEERLHGRDKRSYSCKVCLEKGHNSRTCPYKKDDGETSS</sequence>
<feature type="domain" description="CCHC-type" evidence="2">
    <location>
        <begin position="236"/>
        <end position="250"/>
    </location>
</feature>
<dbReference type="SUPFAM" id="SSF57756">
    <property type="entry name" value="Retrovirus zinc finger-like domains"/>
    <property type="match status" value="2"/>
</dbReference>
<dbReference type="Proteomes" id="UP000639772">
    <property type="component" value="Chromosome 3"/>
</dbReference>
<dbReference type="GO" id="GO:0008270">
    <property type="term" value="F:zinc ion binding"/>
    <property type="evidence" value="ECO:0007669"/>
    <property type="project" value="UniProtKB-KW"/>
</dbReference>
<dbReference type="OrthoDB" id="8026949at2759"/>
<dbReference type="SMART" id="SM00343">
    <property type="entry name" value="ZnF_C2HC"/>
    <property type="match status" value="4"/>
</dbReference>
<dbReference type="PROSITE" id="PS50158">
    <property type="entry name" value="ZF_CCHC"/>
    <property type="match status" value="2"/>
</dbReference>
<dbReference type="InterPro" id="IPR051714">
    <property type="entry name" value="Znf_CCHC_NABP"/>
</dbReference>
<comment type="caution">
    <text evidence="3">The sequence shown here is derived from an EMBL/GenBank/DDBJ whole genome shotgun (WGS) entry which is preliminary data.</text>
</comment>
<dbReference type="InterPro" id="IPR001878">
    <property type="entry name" value="Znf_CCHC"/>
</dbReference>
<accession>A0A835RE37</accession>
<gene>
    <name evidence="3" type="ORF">HPP92_007458</name>
</gene>
<name>A0A835RE37_VANPL</name>
<proteinExistence type="predicted"/>
<keyword evidence="1" id="KW-0863">Zinc-finger</keyword>
<reference evidence="3 4" key="1">
    <citation type="journal article" date="2020" name="Nat. Food">
        <title>A phased Vanilla planifolia genome enables genetic improvement of flavour and production.</title>
        <authorList>
            <person name="Hasing T."/>
            <person name="Tang H."/>
            <person name="Brym M."/>
            <person name="Khazi F."/>
            <person name="Huang T."/>
            <person name="Chambers A.H."/>
        </authorList>
    </citation>
    <scope>NUCLEOTIDE SEQUENCE [LARGE SCALE GENOMIC DNA]</scope>
    <source>
        <tissue evidence="3">Leaf</tissue>
    </source>
</reference>
<keyword evidence="1" id="KW-0479">Metal-binding</keyword>
<dbReference type="GO" id="GO:0003676">
    <property type="term" value="F:nucleic acid binding"/>
    <property type="evidence" value="ECO:0007669"/>
    <property type="project" value="InterPro"/>
</dbReference>
<dbReference type="AlphaFoldDB" id="A0A835RE37"/>
<dbReference type="EMBL" id="JADCNM010000003">
    <property type="protein sequence ID" value="KAG0490595.1"/>
    <property type="molecule type" value="Genomic_DNA"/>
</dbReference>
<evidence type="ECO:0000256" key="1">
    <source>
        <dbReference type="PROSITE-ProRule" id="PRU00047"/>
    </source>
</evidence>
<feature type="domain" description="CCHC-type" evidence="2">
    <location>
        <begin position="291"/>
        <end position="308"/>
    </location>
</feature>
<evidence type="ECO:0000313" key="4">
    <source>
        <dbReference type="Proteomes" id="UP000639772"/>
    </source>
</evidence>